<organism evidence="1 2">
    <name type="scientific">Spiromyces aspiralis</name>
    <dbReference type="NCBI Taxonomy" id="68401"/>
    <lineage>
        <taxon>Eukaryota</taxon>
        <taxon>Fungi</taxon>
        <taxon>Fungi incertae sedis</taxon>
        <taxon>Zoopagomycota</taxon>
        <taxon>Kickxellomycotina</taxon>
        <taxon>Kickxellomycetes</taxon>
        <taxon>Kickxellales</taxon>
        <taxon>Kickxellaceae</taxon>
        <taxon>Spiromyces</taxon>
    </lineage>
</organism>
<gene>
    <name evidence="1" type="ORF">EV182_007509</name>
</gene>
<sequence>AKRLREEAPASAAGSVNSPKPAASSSAPAQGDDRKDAVATEESQDGQKGSAEVDARSIYVGNVDYSTTPEQLLEIFSECGNVARVTIGTDKYTGQPKGYAYVEFTDPEAAKNAEGLTGREINGRPIKVARKRVNVPGMSTTNRGRGYGRGMYRGGAYFGGYPMAFMPPYPPQ</sequence>
<dbReference type="EMBL" id="JAMZIH010008644">
    <property type="protein sequence ID" value="KAJ1671663.1"/>
    <property type="molecule type" value="Genomic_DNA"/>
</dbReference>
<feature type="non-terminal residue" evidence="1">
    <location>
        <position position="172"/>
    </location>
</feature>
<reference evidence="1" key="1">
    <citation type="submission" date="2022-06" db="EMBL/GenBank/DDBJ databases">
        <title>Phylogenomic reconstructions and comparative analyses of Kickxellomycotina fungi.</title>
        <authorList>
            <person name="Reynolds N.K."/>
            <person name="Stajich J.E."/>
            <person name="Barry K."/>
            <person name="Grigoriev I.V."/>
            <person name="Crous P."/>
            <person name="Smith M.E."/>
        </authorList>
    </citation>
    <scope>NUCLEOTIDE SEQUENCE</scope>
    <source>
        <strain evidence="1">RSA 2271</strain>
    </source>
</reference>
<keyword evidence="2" id="KW-1185">Reference proteome</keyword>
<feature type="non-terminal residue" evidence="1">
    <location>
        <position position="1"/>
    </location>
</feature>
<evidence type="ECO:0000313" key="2">
    <source>
        <dbReference type="Proteomes" id="UP001145114"/>
    </source>
</evidence>
<dbReference type="Proteomes" id="UP001145114">
    <property type="component" value="Unassembled WGS sequence"/>
</dbReference>
<proteinExistence type="predicted"/>
<comment type="caution">
    <text evidence="1">The sequence shown here is derived from an EMBL/GenBank/DDBJ whole genome shotgun (WGS) entry which is preliminary data.</text>
</comment>
<evidence type="ECO:0000313" key="1">
    <source>
        <dbReference type="EMBL" id="KAJ1671663.1"/>
    </source>
</evidence>
<protein>
    <submittedName>
        <fullName evidence="1">Uncharacterized protein</fullName>
    </submittedName>
</protein>
<name>A0ACC1HAC9_9FUNG</name>
<accession>A0ACC1HAC9</accession>